<keyword evidence="7" id="KW-0132">Cell division</keyword>
<evidence type="ECO:0000259" key="17">
    <source>
        <dbReference type="PROSITE" id="PS51387"/>
    </source>
</evidence>
<keyword evidence="11" id="KW-0133">Cell shape</keyword>
<organism evidence="18">
    <name type="scientific">freshwater metagenome</name>
    <dbReference type="NCBI Taxonomy" id="449393"/>
    <lineage>
        <taxon>unclassified sequences</taxon>
        <taxon>metagenomes</taxon>
        <taxon>ecological metagenomes</taxon>
    </lineage>
</organism>
<reference evidence="18" key="1">
    <citation type="submission" date="2020-05" db="EMBL/GenBank/DDBJ databases">
        <authorList>
            <person name="Chiriac C."/>
            <person name="Salcher M."/>
            <person name="Ghai R."/>
            <person name="Kavagutti S V."/>
        </authorList>
    </citation>
    <scope>NUCLEOTIDE SEQUENCE</scope>
</reference>
<evidence type="ECO:0000256" key="1">
    <source>
        <dbReference type="ARBA" id="ARBA00001974"/>
    </source>
</evidence>
<dbReference type="Gene3D" id="3.30.43.10">
    <property type="entry name" value="Uridine Diphospho-n-acetylenolpyruvylglucosamine Reductase, domain 2"/>
    <property type="match status" value="1"/>
</dbReference>
<keyword evidence="13" id="KW-0560">Oxidoreductase</keyword>
<dbReference type="AlphaFoldDB" id="A0A6J7DGY4"/>
<evidence type="ECO:0000256" key="13">
    <source>
        <dbReference type="ARBA" id="ARBA00023002"/>
    </source>
</evidence>
<dbReference type="Pfam" id="PF01565">
    <property type="entry name" value="FAD_binding_4"/>
    <property type="match status" value="1"/>
</dbReference>
<dbReference type="GO" id="GO:0008360">
    <property type="term" value="P:regulation of cell shape"/>
    <property type="evidence" value="ECO:0007669"/>
    <property type="project" value="UniProtKB-KW"/>
</dbReference>
<keyword evidence="8" id="KW-0285">Flavoprotein</keyword>
<name>A0A6J7DGY4_9ZZZZ</name>
<evidence type="ECO:0000256" key="16">
    <source>
        <dbReference type="ARBA" id="ARBA00048914"/>
    </source>
</evidence>
<dbReference type="GO" id="GO:0071949">
    <property type="term" value="F:FAD binding"/>
    <property type="evidence" value="ECO:0007669"/>
    <property type="project" value="InterPro"/>
</dbReference>
<dbReference type="Gene3D" id="3.30.465.10">
    <property type="match status" value="1"/>
</dbReference>
<evidence type="ECO:0000313" key="18">
    <source>
        <dbReference type="EMBL" id="CAB4868860.1"/>
    </source>
</evidence>
<evidence type="ECO:0000256" key="8">
    <source>
        <dbReference type="ARBA" id="ARBA00022630"/>
    </source>
</evidence>
<dbReference type="GO" id="GO:0071555">
    <property type="term" value="P:cell wall organization"/>
    <property type="evidence" value="ECO:0007669"/>
    <property type="project" value="UniProtKB-KW"/>
</dbReference>
<evidence type="ECO:0000256" key="3">
    <source>
        <dbReference type="ARBA" id="ARBA00004496"/>
    </source>
</evidence>
<gene>
    <name evidence="18" type="ORF">UFOPK3423_00629</name>
</gene>
<dbReference type="InterPro" id="IPR036318">
    <property type="entry name" value="FAD-bd_PCMH-like_sf"/>
</dbReference>
<dbReference type="Gene3D" id="3.90.78.10">
    <property type="entry name" value="UDP-N-acetylenolpyruvoylglucosamine reductase, C-terminal domain"/>
    <property type="match status" value="1"/>
</dbReference>
<dbReference type="GO" id="GO:0051301">
    <property type="term" value="P:cell division"/>
    <property type="evidence" value="ECO:0007669"/>
    <property type="project" value="UniProtKB-KW"/>
</dbReference>
<dbReference type="GO" id="GO:0009252">
    <property type="term" value="P:peptidoglycan biosynthetic process"/>
    <property type="evidence" value="ECO:0007669"/>
    <property type="project" value="UniProtKB-UniPathway"/>
</dbReference>
<evidence type="ECO:0000256" key="4">
    <source>
        <dbReference type="ARBA" id="ARBA00004752"/>
    </source>
</evidence>
<dbReference type="EMBL" id="CAFBLQ010000051">
    <property type="protein sequence ID" value="CAB4868860.1"/>
    <property type="molecule type" value="Genomic_DNA"/>
</dbReference>
<keyword evidence="9" id="KW-0274">FAD</keyword>
<evidence type="ECO:0000256" key="11">
    <source>
        <dbReference type="ARBA" id="ARBA00022960"/>
    </source>
</evidence>
<evidence type="ECO:0000256" key="5">
    <source>
        <dbReference type="ARBA" id="ARBA00012518"/>
    </source>
</evidence>
<dbReference type="PROSITE" id="PS51387">
    <property type="entry name" value="FAD_PCMH"/>
    <property type="match status" value="1"/>
</dbReference>
<dbReference type="GO" id="GO:0005829">
    <property type="term" value="C:cytosol"/>
    <property type="evidence" value="ECO:0007669"/>
    <property type="project" value="TreeGrafter"/>
</dbReference>
<evidence type="ECO:0000256" key="6">
    <source>
        <dbReference type="ARBA" id="ARBA00022490"/>
    </source>
</evidence>
<evidence type="ECO:0000256" key="2">
    <source>
        <dbReference type="ARBA" id="ARBA00003921"/>
    </source>
</evidence>
<dbReference type="InterPro" id="IPR016166">
    <property type="entry name" value="FAD-bd_PCMH"/>
</dbReference>
<keyword evidence="10" id="KW-0521">NADP</keyword>
<dbReference type="InterPro" id="IPR016169">
    <property type="entry name" value="FAD-bd_PCMH_sub2"/>
</dbReference>
<keyword evidence="15" id="KW-0961">Cell wall biogenesis/degradation</keyword>
<evidence type="ECO:0000256" key="12">
    <source>
        <dbReference type="ARBA" id="ARBA00022984"/>
    </source>
</evidence>
<dbReference type="InterPro" id="IPR036635">
    <property type="entry name" value="MurB_C_sf"/>
</dbReference>
<sequence length="350" mass="36200">MSGPREGVPLAPLTTLRLGGPARRFVTATTAEELADAVLGAAEPLLLLAGGSNLVIADEGLEGTVVHVASRGVAFEDLPDGRVRVRVQAGEPWDGLVEQLVAEGLSGAEALSGIPGSAGATPIQNVGAYGCEVAELLHAVRVLDRASGVVEELPAAACGLGYRTSRFKGSDRFVILEAAYELARDASSAPIRYAELAAALGVEPGACAPAAEVRRAVIELRARKGMVLKAEDHDTWSAGSFFTNPIVPENVAERIRTGLPPEHPALPAWPAPGGVKLSAAWLIEAAGTQRGDAEGGIAVSTRHALALTNRGSGTTAELLRLAHRMADRVDAAFGVELVPEPVFAGVSWTS</sequence>
<evidence type="ECO:0000256" key="9">
    <source>
        <dbReference type="ARBA" id="ARBA00022827"/>
    </source>
</evidence>
<evidence type="ECO:0000256" key="10">
    <source>
        <dbReference type="ARBA" id="ARBA00022857"/>
    </source>
</evidence>
<proteinExistence type="inferred from homology"/>
<comment type="cofactor">
    <cofactor evidence="1">
        <name>FAD</name>
        <dbReference type="ChEBI" id="CHEBI:57692"/>
    </cofactor>
</comment>
<dbReference type="UniPathway" id="UPA00219"/>
<protein>
    <recommendedName>
        <fullName evidence="5">UDP-N-acetylmuramate dehydrogenase</fullName>
        <ecNumber evidence="5">1.3.1.98</ecNumber>
    </recommendedName>
</protein>
<dbReference type="InterPro" id="IPR003170">
    <property type="entry name" value="MurB"/>
</dbReference>
<dbReference type="InterPro" id="IPR006094">
    <property type="entry name" value="Oxid_FAD_bind_N"/>
</dbReference>
<dbReference type="NCBIfam" id="NF010478">
    <property type="entry name" value="PRK13903.1"/>
    <property type="match status" value="1"/>
</dbReference>
<dbReference type="EC" id="1.3.1.98" evidence="5"/>
<dbReference type="InterPro" id="IPR011601">
    <property type="entry name" value="MurB_C"/>
</dbReference>
<dbReference type="GO" id="GO:0008762">
    <property type="term" value="F:UDP-N-acetylmuramate dehydrogenase activity"/>
    <property type="evidence" value="ECO:0007669"/>
    <property type="project" value="UniProtKB-EC"/>
</dbReference>
<comment type="catalytic activity">
    <reaction evidence="16">
        <text>UDP-N-acetyl-alpha-D-muramate + NADP(+) = UDP-N-acetyl-3-O-(1-carboxyvinyl)-alpha-D-glucosamine + NADPH + H(+)</text>
        <dbReference type="Rhea" id="RHEA:12248"/>
        <dbReference type="ChEBI" id="CHEBI:15378"/>
        <dbReference type="ChEBI" id="CHEBI:57783"/>
        <dbReference type="ChEBI" id="CHEBI:58349"/>
        <dbReference type="ChEBI" id="CHEBI:68483"/>
        <dbReference type="ChEBI" id="CHEBI:70757"/>
        <dbReference type="EC" id="1.3.1.98"/>
    </reaction>
</comment>
<accession>A0A6J7DGY4</accession>
<evidence type="ECO:0000256" key="7">
    <source>
        <dbReference type="ARBA" id="ARBA00022618"/>
    </source>
</evidence>
<evidence type="ECO:0000256" key="14">
    <source>
        <dbReference type="ARBA" id="ARBA00023306"/>
    </source>
</evidence>
<dbReference type="SUPFAM" id="SSF56176">
    <property type="entry name" value="FAD-binding/transporter-associated domain-like"/>
    <property type="match status" value="1"/>
</dbReference>
<dbReference type="InterPro" id="IPR016167">
    <property type="entry name" value="FAD-bd_PCMH_sub1"/>
</dbReference>
<evidence type="ECO:0000256" key="15">
    <source>
        <dbReference type="ARBA" id="ARBA00023316"/>
    </source>
</evidence>
<keyword evidence="14" id="KW-0131">Cell cycle</keyword>
<dbReference type="Pfam" id="PF02873">
    <property type="entry name" value="MurB_C"/>
    <property type="match status" value="1"/>
</dbReference>
<dbReference type="SUPFAM" id="SSF56194">
    <property type="entry name" value="Uridine diphospho-N-Acetylenolpyruvylglucosamine reductase, MurB, C-terminal domain"/>
    <property type="match status" value="1"/>
</dbReference>
<dbReference type="HAMAP" id="MF_00037">
    <property type="entry name" value="MurB"/>
    <property type="match status" value="1"/>
</dbReference>
<comment type="subcellular location">
    <subcellularLocation>
        <location evidence="3">Cytoplasm</location>
    </subcellularLocation>
</comment>
<keyword evidence="12" id="KW-0573">Peptidoglycan synthesis</keyword>
<comment type="function">
    <text evidence="2">Cell wall formation.</text>
</comment>
<keyword evidence="6" id="KW-0963">Cytoplasm</keyword>
<dbReference type="PANTHER" id="PTHR21071:SF4">
    <property type="entry name" value="UDP-N-ACETYLENOLPYRUVOYLGLUCOSAMINE REDUCTASE"/>
    <property type="match status" value="1"/>
</dbReference>
<comment type="pathway">
    <text evidence="4">Cell wall biogenesis; peptidoglycan biosynthesis.</text>
</comment>
<feature type="domain" description="FAD-binding PCMH-type" evidence="17">
    <location>
        <begin position="18"/>
        <end position="223"/>
    </location>
</feature>
<dbReference type="PANTHER" id="PTHR21071">
    <property type="entry name" value="UDP-N-ACETYLENOLPYRUVOYLGLUCOSAMINE REDUCTASE"/>
    <property type="match status" value="1"/>
</dbReference>